<feature type="domain" description="ApaG" evidence="1">
    <location>
        <begin position="141"/>
        <end position="294"/>
    </location>
</feature>
<proteinExistence type="predicted"/>
<dbReference type="PROSITE" id="PS51087">
    <property type="entry name" value="APAG"/>
    <property type="match status" value="1"/>
</dbReference>
<evidence type="ECO:0000313" key="3">
    <source>
        <dbReference type="Proteomes" id="UP001209570"/>
    </source>
</evidence>
<evidence type="ECO:0000259" key="1">
    <source>
        <dbReference type="PROSITE" id="PS51087"/>
    </source>
</evidence>
<reference evidence="2" key="1">
    <citation type="submission" date="2021-12" db="EMBL/GenBank/DDBJ databases">
        <title>Prjna785345.</title>
        <authorList>
            <person name="Rujirawat T."/>
            <person name="Krajaejun T."/>
        </authorList>
    </citation>
    <scope>NUCLEOTIDE SEQUENCE</scope>
    <source>
        <strain evidence="2">Pi057C3</strain>
    </source>
</reference>
<accession>A0AAD5QEH6</accession>
<evidence type="ECO:0000313" key="2">
    <source>
        <dbReference type="EMBL" id="KAJ0408501.1"/>
    </source>
</evidence>
<dbReference type="SUPFAM" id="SSF110069">
    <property type="entry name" value="ApaG-like"/>
    <property type="match status" value="1"/>
</dbReference>
<organism evidence="2 3">
    <name type="scientific">Pythium insidiosum</name>
    <name type="common">Pythiosis disease agent</name>
    <dbReference type="NCBI Taxonomy" id="114742"/>
    <lineage>
        <taxon>Eukaryota</taxon>
        <taxon>Sar</taxon>
        <taxon>Stramenopiles</taxon>
        <taxon>Oomycota</taxon>
        <taxon>Peronosporomycetes</taxon>
        <taxon>Pythiales</taxon>
        <taxon>Pythiaceae</taxon>
        <taxon>Pythium</taxon>
    </lineage>
</organism>
<dbReference type="EMBL" id="JAKCXM010000011">
    <property type="protein sequence ID" value="KAJ0408501.1"/>
    <property type="molecule type" value="Genomic_DNA"/>
</dbReference>
<name>A0AAD5QEH6_PYTIN</name>
<dbReference type="Pfam" id="PF04379">
    <property type="entry name" value="DUF525"/>
    <property type="match status" value="1"/>
</dbReference>
<dbReference type="InterPro" id="IPR007474">
    <property type="entry name" value="ApaG_domain"/>
</dbReference>
<protein>
    <recommendedName>
        <fullName evidence="1">ApaG domain-containing protein</fullName>
    </recommendedName>
</protein>
<gene>
    <name evidence="2" type="ORF">P43SY_006431</name>
</gene>
<sequence length="294" mass="33128">MTHPLSGTMRCPKASTIRAIYKCLLQDARALRQTPQFRLRNALRLEQWGSGHYVPPLGQSHRGQPDDQLVQFRTLEEFMAAKTRGFRPDEPVEDVEEMIRRSFKEKMHLRDPKAIASALDDAIAALHEISEQLILADCSSVTVTNGIRIEATSQFVPTHSNPELNLYRFTYRITITNESMSSGFIWELKVPLDSQLLLPDELETVQITGRQYTFESERGQRIALPRNSPGIVGNTPVLQPGQTFEYASGVDIDSPRGFVTGCLHVVRRDKDSSSDAMDSFDAYVSKFSLRATPQ</sequence>
<dbReference type="Gene3D" id="2.60.40.1470">
    <property type="entry name" value="ApaG domain"/>
    <property type="match status" value="1"/>
</dbReference>
<comment type="caution">
    <text evidence="2">The sequence shown here is derived from an EMBL/GenBank/DDBJ whole genome shotgun (WGS) entry which is preliminary data.</text>
</comment>
<dbReference type="InterPro" id="IPR036767">
    <property type="entry name" value="ApaG_sf"/>
</dbReference>
<dbReference type="Proteomes" id="UP001209570">
    <property type="component" value="Unassembled WGS sequence"/>
</dbReference>
<dbReference type="PANTHER" id="PTHR47191:SF2">
    <property type="entry name" value="OS05G0170800 PROTEIN"/>
    <property type="match status" value="1"/>
</dbReference>
<dbReference type="InterPro" id="IPR050718">
    <property type="entry name" value="ApaG-like"/>
</dbReference>
<dbReference type="PANTHER" id="PTHR47191">
    <property type="entry name" value="OS05G0170800 PROTEIN"/>
    <property type="match status" value="1"/>
</dbReference>
<keyword evidence="3" id="KW-1185">Reference proteome</keyword>
<dbReference type="AlphaFoldDB" id="A0AAD5QEH6"/>